<feature type="binding site" evidence="12">
    <location>
        <position position="204"/>
    </location>
    <ligand>
        <name>D-ribose 5-phosphate</name>
        <dbReference type="ChEBI" id="CHEBI:78346"/>
    </ligand>
</feature>
<keyword evidence="6 12" id="KW-0418">Kinase</keyword>
<dbReference type="GO" id="GO:0000287">
    <property type="term" value="F:magnesium ion binding"/>
    <property type="evidence" value="ECO:0007669"/>
    <property type="project" value="UniProtKB-UniRule"/>
</dbReference>
<reference evidence="14 15" key="1">
    <citation type="submission" date="2019-02" db="EMBL/GenBank/DDBJ databases">
        <title>Deep-cultivation of Planctomycetes and their phenomic and genomic characterization uncovers novel biology.</title>
        <authorList>
            <person name="Wiegand S."/>
            <person name="Jogler M."/>
            <person name="Boedeker C."/>
            <person name="Pinto D."/>
            <person name="Vollmers J."/>
            <person name="Rivas-Marin E."/>
            <person name="Kohn T."/>
            <person name="Peeters S.H."/>
            <person name="Heuer A."/>
            <person name="Rast P."/>
            <person name="Oberbeckmann S."/>
            <person name="Bunk B."/>
            <person name="Jeske O."/>
            <person name="Meyerdierks A."/>
            <person name="Storesund J.E."/>
            <person name="Kallscheuer N."/>
            <person name="Luecker S."/>
            <person name="Lage O.M."/>
            <person name="Pohl T."/>
            <person name="Merkel B.J."/>
            <person name="Hornburger P."/>
            <person name="Mueller R.-W."/>
            <person name="Bruemmer F."/>
            <person name="Labrenz M."/>
            <person name="Spormann A.M."/>
            <person name="Op den Camp H."/>
            <person name="Overmann J."/>
            <person name="Amann R."/>
            <person name="Jetten M.S.M."/>
            <person name="Mascher T."/>
            <person name="Medema M.H."/>
            <person name="Devos D.P."/>
            <person name="Kaster A.-K."/>
            <person name="Ovreas L."/>
            <person name="Rohde M."/>
            <person name="Galperin M.Y."/>
            <person name="Jogler C."/>
        </authorList>
    </citation>
    <scope>NUCLEOTIDE SEQUENCE [LARGE SCALE GENOMIC DNA]</scope>
    <source>
        <strain evidence="14 15">Pla133</strain>
    </source>
</reference>
<keyword evidence="15" id="KW-1185">Reference proteome</keyword>
<protein>
    <recommendedName>
        <fullName evidence="12">Ribose-phosphate pyrophosphokinase</fullName>
        <shortName evidence="12">RPPK</shortName>
        <ecNumber evidence="12">2.7.6.1</ecNumber>
    </recommendedName>
    <alternativeName>
        <fullName evidence="12">5-phospho-D-ribosyl alpha-1-diphosphate synthase</fullName>
    </alternativeName>
    <alternativeName>
        <fullName evidence="12">Phosphoribosyl diphosphate synthase</fullName>
    </alternativeName>
    <alternativeName>
        <fullName evidence="12">Phosphoribosyl pyrophosphate synthase</fullName>
        <shortName evidence="12">P-Rib-PP synthase</shortName>
        <shortName evidence="12">PRPP synthase</shortName>
        <shortName evidence="12">PRPPase</shortName>
    </alternativeName>
</protein>
<evidence type="ECO:0000256" key="12">
    <source>
        <dbReference type="HAMAP-Rule" id="MF_00583"/>
    </source>
</evidence>
<dbReference type="InterPro" id="IPR000836">
    <property type="entry name" value="PRTase_dom"/>
</dbReference>
<evidence type="ECO:0000313" key="14">
    <source>
        <dbReference type="EMBL" id="QDU68895.1"/>
    </source>
</evidence>
<evidence type="ECO:0000259" key="13">
    <source>
        <dbReference type="Pfam" id="PF13793"/>
    </source>
</evidence>
<feature type="domain" description="Ribose-phosphate pyrophosphokinase N-terminal" evidence="13">
    <location>
        <begin position="14"/>
        <end position="130"/>
    </location>
</feature>
<sequence length="322" mass="34745">MPPSEPVFATRKKIQLIAGNAHRALAEAISTEMNVPLCDAHVGRFPDGEIDIKIDDDVRGTDCFVLQPTCPPVNENWIELLLLIDCLRRASAGRITAVMPYYGYARKDRKDEGRVPISAKVVANTLTRSGADRVLTVDMHAAQIQGFYDVPVDHLYAKPVMIEEIIKLGIENPVVVTPDVGGIKMARSYAKVLDADLAIVDKRRISGAEVAVEHVIGDVKGRNVIIVDDMISTGGSISGAADILKKHGAKQVVICVTHAVFCGPAVERLTACAADHVLVTDTIPQRVEGQPAKLRVVSVAPLIGRALLNIHESKSVSELFGD</sequence>
<evidence type="ECO:0000313" key="15">
    <source>
        <dbReference type="Proteomes" id="UP000316921"/>
    </source>
</evidence>
<dbReference type="EC" id="2.7.6.1" evidence="12"/>
<evidence type="ECO:0000256" key="11">
    <source>
        <dbReference type="ARBA" id="ARBA00061444"/>
    </source>
</evidence>
<accession>A0A518BPK3</accession>
<dbReference type="Gene3D" id="3.40.50.2020">
    <property type="match status" value="2"/>
</dbReference>
<comment type="pathway">
    <text evidence="1 12">Metabolic intermediate biosynthesis; 5-phospho-alpha-D-ribose 1-diphosphate biosynthesis; 5-phospho-alpha-D-ribose 1-diphosphate from D-ribose 5-phosphate (route I): step 1/1.</text>
</comment>
<feature type="binding site" evidence="12">
    <location>
        <position position="140"/>
    </location>
    <ligand>
        <name>Mg(2+)</name>
        <dbReference type="ChEBI" id="CHEBI:18420"/>
    </ligand>
</feature>
<dbReference type="PANTHER" id="PTHR10210">
    <property type="entry name" value="RIBOSE-PHOSPHATE DIPHOSPHOKINASE FAMILY MEMBER"/>
    <property type="match status" value="1"/>
</dbReference>
<comment type="catalytic activity">
    <reaction evidence="9 12">
        <text>D-ribose 5-phosphate + ATP = 5-phospho-alpha-D-ribose 1-diphosphate + AMP + H(+)</text>
        <dbReference type="Rhea" id="RHEA:15609"/>
        <dbReference type="ChEBI" id="CHEBI:15378"/>
        <dbReference type="ChEBI" id="CHEBI:30616"/>
        <dbReference type="ChEBI" id="CHEBI:58017"/>
        <dbReference type="ChEBI" id="CHEBI:78346"/>
        <dbReference type="ChEBI" id="CHEBI:456215"/>
        <dbReference type="EC" id="2.7.6.1"/>
    </reaction>
</comment>
<feature type="binding site" evidence="12">
    <location>
        <position position="228"/>
    </location>
    <ligand>
        <name>D-ribose 5-phosphate</name>
        <dbReference type="ChEBI" id="CHEBI:78346"/>
    </ligand>
</feature>
<gene>
    <name evidence="12 14" type="primary">prs</name>
    <name evidence="14" type="ORF">Pla133_40100</name>
</gene>
<dbReference type="NCBIfam" id="NF002320">
    <property type="entry name" value="PRK01259.1"/>
    <property type="match status" value="1"/>
</dbReference>
<dbReference type="SMART" id="SM01400">
    <property type="entry name" value="Pribosyltran_N"/>
    <property type="match status" value="1"/>
</dbReference>
<evidence type="ECO:0000256" key="7">
    <source>
        <dbReference type="ARBA" id="ARBA00022840"/>
    </source>
</evidence>
<dbReference type="GO" id="GO:0016301">
    <property type="term" value="F:kinase activity"/>
    <property type="evidence" value="ECO:0007669"/>
    <property type="project" value="UniProtKB-KW"/>
</dbReference>
<comment type="subunit">
    <text evidence="12">Homohexamer.</text>
</comment>
<dbReference type="KEGG" id="pbap:Pla133_40100"/>
<dbReference type="GO" id="GO:0004749">
    <property type="term" value="F:ribose phosphate diphosphokinase activity"/>
    <property type="evidence" value="ECO:0007669"/>
    <property type="project" value="UniProtKB-UniRule"/>
</dbReference>
<dbReference type="Pfam" id="PF13793">
    <property type="entry name" value="Pribosyltran_N"/>
    <property type="match status" value="1"/>
</dbReference>
<dbReference type="SUPFAM" id="SSF53271">
    <property type="entry name" value="PRTase-like"/>
    <property type="match status" value="1"/>
</dbReference>
<dbReference type="GO" id="GO:0006015">
    <property type="term" value="P:5-phosphoribose 1-diphosphate biosynthetic process"/>
    <property type="evidence" value="ECO:0007669"/>
    <property type="project" value="UniProtKB-UniRule"/>
</dbReference>
<keyword evidence="2 12" id="KW-0808">Transferase</keyword>
<feature type="active site" evidence="12">
    <location>
        <position position="202"/>
    </location>
</feature>
<evidence type="ECO:0000256" key="4">
    <source>
        <dbReference type="ARBA" id="ARBA00022727"/>
    </source>
</evidence>
<evidence type="ECO:0000256" key="1">
    <source>
        <dbReference type="ARBA" id="ARBA00004996"/>
    </source>
</evidence>
<evidence type="ECO:0000256" key="9">
    <source>
        <dbReference type="ARBA" id="ARBA00049535"/>
    </source>
</evidence>
<comment type="caution">
    <text evidence="12">Lacks conserved residue(s) required for the propagation of feature annotation.</text>
</comment>
<keyword evidence="7 12" id="KW-0067">ATP-binding</keyword>
<feature type="binding site" evidence="12">
    <location>
        <position position="179"/>
    </location>
    <ligand>
        <name>Mg(2+)</name>
        <dbReference type="ChEBI" id="CHEBI:18420"/>
    </ligand>
</feature>
<dbReference type="Pfam" id="PF14572">
    <property type="entry name" value="Pribosyl_synth"/>
    <property type="match status" value="1"/>
</dbReference>
<evidence type="ECO:0000256" key="10">
    <source>
        <dbReference type="ARBA" id="ARBA00054914"/>
    </source>
</evidence>
<dbReference type="Proteomes" id="UP000316921">
    <property type="component" value="Chromosome"/>
</dbReference>
<comment type="cofactor">
    <cofactor evidence="12">
        <name>Mg(2+)</name>
        <dbReference type="ChEBI" id="CHEBI:18420"/>
    </cofactor>
    <text evidence="12">Binds 2 Mg(2+) ions per subunit.</text>
</comment>
<evidence type="ECO:0000256" key="8">
    <source>
        <dbReference type="ARBA" id="ARBA00022842"/>
    </source>
</evidence>
<dbReference type="GO" id="GO:0002189">
    <property type="term" value="C:ribose phosphate diphosphokinase complex"/>
    <property type="evidence" value="ECO:0007669"/>
    <property type="project" value="TreeGrafter"/>
</dbReference>
<dbReference type="GO" id="GO:0005524">
    <property type="term" value="F:ATP binding"/>
    <property type="evidence" value="ECO:0007669"/>
    <property type="project" value="UniProtKB-KW"/>
</dbReference>
<keyword evidence="12" id="KW-0963">Cytoplasm</keyword>
<keyword evidence="3 12" id="KW-0479">Metal-binding</keyword>
<organism evidence="14 15">
    <name type="scientific">Engelhardtia mirabilis</name>
    <dbReference type="NCBI Taxonomy" id="2528011"/>
    <lineage>
        <taxon>Bacteria</taxon>
        <taxon>Pseudomonadati</taxon>
        <taxon>Planctomycetota</taxon>
        <taxon>Planctomycetia</taxon>
        <taxon>Planctomycetia incertae sedis</taxon>
        <taxon>Engelhardtia</taxon>
    </lineage>
</organism>
<keyword evidence="4 12" id="KW-0545">Nucleotide biosynthesis</keyword>
<dbReference type="NCBIfam" id="TIGR01251">
    <property type="entry name" value="ribP_PPkin"/>
    <property type="match status" value="1"/>
</dbReference>
<evidence type="ECO:0000256" key="5">
    <source>
        <dbReference type="ARBA" id="ARBA00022741"/>
    </source>
</evidence>
<name>A0A518BPK3_9BACT</name>
<dbReference type="PANTHER" id="PTHR10210:SF32">
    <property type="entry name" value="RIBOSE-PHOSPHATE PYROPHOSPHOKINASE 2"/>
    <property type="match status" value="1"/>
</dbReference>
<comment type="subcellular location">
    <subcellularLocation>
        <location evidence="12">Cytoplasm</location>
    </subcellularLocation>
</comment>
<evidence type="ECO:0000256" key="2">
    <source>
        <dbReference type="ARBA" id="ARBA00022679"/>
    </source>
</evidence>
<dbReference type="GO" id="GO:0005737">
    <property type="term" value="C:cytoplasm"/>
    <property type="evidence" value="ECO:0007669"/>
    <property type="project" value="UniProtKB-SubCell"/>
</dbReference>
<dbReference type="InterPro" id="IPR037515">
    <property type="entry name" value="Rib-P_diPkinase_bac"/>
</dbReference>
<dbReference type="FunFam" id="3.40.50.2020:FF:000001">
    <property type="entry name" value="Ribose-phosphate pyrophosphokinase"/>
    <property type="match status" value="1"/>
</dbReference>
<dbReference type="AlphaFoldDB" id="A0A518BPK3"/>
<dbReference type="CDD" id="cd06223">
    <property type="entry name" value="PRTases_typeI"/>
    <property type="match status" value="1"/>
</dbReference>
<dbReference type="InterPro" id="IPR005946">
    <property type="entry name" value="Rib-P_diPkinase"/>
</dbReference>
<evidence type="ECO:0000256" key="6">
    <source>
        <dbReference type="ARBA" id="ARBA00022777"/>
    </source>
</evidence>
<dbReference type="GO" id="GO:0006164">
    <property type="term" value="P:purine nucleotide biosynthetic process"/>
    <property type="evidence" value="ECO:0007669"/>
    <property type="project" value="TreeGrafter"/>
</dbReference>
<dbReference type="HAMAP" id="MF_00583_B">
    <property type="entry name" value="RibP_PPkinase_B"/>
    <property type="match status" value="1"/>
</dbReference>
<keyword evidence="8 12" id="KW-0460">Magnesium</keyword>
<keyword evidence="5 12" id="KW-0547">Nucleotide-binding</keyword>
<comment type="function">
    <text evidence="10 12">Involved in the biosynthesis of the central metabolite phospho-alpha-D-ribosyl-1-pyrophosphate (PRPP) via the transfer of pyrophosphoryl group from ATP to 1-hydroxyl of ribose-5-phosphate (Rib-5-P).</text>
</comment>
<dbReference type="RefSeq" id="WP_145068299.1">
    <property type="nucleotide sequence ID" value="NZ_CP036287.1"/>
</dbReference>
<dbReference type="EMBL" id="CP036287">
    <property type="protein sequence ID" value="QDU68895.1"/>
    <property type="molecule type" value="Genomic_DNA"/>
</dbReference>
<dbReference type="UniPathway" id="UPA00087">
    <property type="reaction ID" value="UER00172"/>
</dbReference>
<proteinExistence type="inferred from homology"/>
<feature type="binding site" evidence="12">
    <location>
        <begin position="47"/>
        <end position="49"/>
    </location>
    <ligand>
        <name>ATP</name>
        <dbReference type="ChEBI" id="CHEBI:30616"/>
    </ligand>
</feature>
<dbReference type="InterPro" id="IPR029057">
    <property type="entry name" value="PRTase-like"/>
</dbReference>
<evidence type="ECO:0000256" key="3">
    <source>
        <dbReference type="ARBA" id="ARBA00022723"/>
    </source>
</evidence>
<dbReference type="InterPro" id="IPR029099">
    <property type="entry name" value="Pribosyltran_N"/>
</dbReference>
<comment type="similarity">
    <text evidence="11 12">Belongs to the ribose-phosphate pyrophosphokinase family. Class I subfamily.</text>
</comment>